<dbReference type="Proteomes" id="UP000319160">
    <property type="component" value="Unassembled WGS sequence"/>
</dbReference>
<comment type="caution">
    <text evidence="3">The sequence shown here is derived from an EMBL/GenBank/DDBJ whole genome shotgun (WGS) entry which is preliminary data.</text>
</comment>
<dbReference type="InterPro" id="IPR010730">
    <property type="entry name" value="HET"/>
</dbReference>
<dbReference type="PANTHER" id="PTHR33112">
    <property type="entry name" value="DOMAIN PROTEIN, PUTATIVE-RELATED"/>
    <property type="match status" value="1"/>
</dbReference>
<feature type="domain" description="Heterokaryon incompatibility" evidence="2">
    <location>
        <begin position="332"/>
        <end position="477"/>
    </location>
</feature>
<reference evidence="4" key="1">
    <citation type="submission" date="2019-06" db="EMBL/GenBank/DDBJ databases">
        <title>Draft genome sequence of the griseofulvin-producing fungus Xylaria cubensis strain G536.</title>
        <authorList>
            <person name="Mead M.E."/>
            <person name="Raja H.A."/>
            <person name="Steenwyk J.L."/>
            <person name="Knowles S.L."/>
            <person name="Oberlies N.H."/>
            <person name="Rokas A."/>
        </authorList>
    </citation>
    <scope>NUCLEOTIDE SEQUENCE [LARGE SCALE GENOMIC DNA]</scope>
    <source>
        <strain evidence="4">G536</strain>
    </source>
</reference>
<evidence type="ECO:0000259" key="2">
    <source>
        <dbReference type="Pfam" id="PF06985"/>
    </source>
</evidence>
<keyword evidence="1" id="KW-0812">Transmembrane</keyword>
<dbReference type="Pfam" id="PF06985">
    <property type="entry name" value="HET"/>
    <property type="match status" value="1"/>
</dbReference>
<dbReference type="AlphaFoldDB" id="A0A553HIX5"/>
<feature type="transmembrane region" description="Helical" evidence="1">
    <location>
        <begin position="17"/>
        <end position="35"/>
    </location>
</feature>
<feature type="transmembrane region" description="Helical" evidence="1">
    <location>
        <begin position="93"/>
        <end position="115"/>
    </location>
</feature>
<dbReference type="EMBL" id="VFLP01000110">
    <property type="protein sequence ID" value="TRX87911.1"/>
    <property type="molecule type" value="Genomic_DNA"/>
</dbReference>
<proteinExistence type="predicted"/>
<feature type="transmembrane region" description="Helical" evidence="1">
    <location>
        <begin position="66"/>
        <end position="86"/>
    </location>
</feature>
<gene>
    <name evidence="3" type="ORF">FHL15_011200</name>
</gene>
<sequence length="844" mass="96255">MPTAHSRDELFDEQRRIGIIFGFILVPCWCGYVWLDDHDGPVLARVALFLFNSFFTLGYAPYSPYFLEFIFLTPFYIIKTLLTLFLRLLVKSWGIFVNVTISPLELGLSFVLSTLSTVCVTRLPRYRAPQANGDRDLRRLCYRCRLIVDQSSLLKGTYWVFTRSREIYTFHSCEADHNSINAPSVTTPLLSAPVTTVQSISQAQAKETVKLKMEILATRPFRQGQSLHIRLLEKQGSDPLISLEVEDKRSIFTHTYKGNGEDFTDSEGCIEWAKGMLDRCEGRHKFCTNGFISNEDRRYRPKRLIDLVHAQEGTAFLVLGEAISQNHPELRYFALSHCWGGCVKSKLTVANSEQMKAMEITTLDPNFRDAIAVTLKMGMRYLWIDSLCIVQDSEEWAEESGNMGLVYARAACVISATASINSNGGCFRRQDFSLYDCELHSHGEDRLVVCQKARLPEIFDKKVELAVLTTRGWTFQERFLAKRVLHFCSGLVIFECNTLVASPAHDDVSYDAIYKRNKAPSLPLEPPPKYNYTVRTRHPMGITRSRGGRVRDGVKKRITPEYREWTYSQRVGSRVWARLGMRGAFNFLVAFKGTGLREEAEFHIRWFDLVEPYSTRQLTKDSDKVIALLGVAQFIQQNTGLQFVAGLWERVLPFNLLWTLHGPARDRPRDRVAPTWSWASVDGRISHRLRESDSVPSADYFLGVGKGIGRESTSSWESVESLISDVQIHAIQIVNDMITQASLTLRCSLSPFDKKNLNITYDTLQHPPPHELLCLPILAFENRKIHPQTSLRQVHGILVSELGFREGEGDAPSRYERVGYFWTIQPSHGLYPVDEGSKQRIELI</sequence>
<evidence type="ECO:0000313" key="3">
    <source>
        <dbReference type="EMBL" id="TRX87911.1"/>
    </source>
</evidence>
<dbReference type="PANTHER" id="PTHR33112:SF8">
    <property type="entry name" value="HETEROKARYON INCOMPATIBILITY DOMAIN-CONTAINING PROTEIN"/>
    <property type="match status" value="1"/>
</dbReference>
<keyword evidence="1" id="KW-1133">Transmembrane helix</keyword>
<dbReference type="OrthoDB" id="3789824at2759"/>
<keyword evidence="1" id="KW-0472">Membrane</keyword>
<accession>A0A553HIX5</accession>
<organism evidence="3 4">
    <name type="scientific">Xylaria flabelliformis</name>
    <dbReference type="NCBI Taxonomy" id="2512241"/>
    <lineage>
        <taxon>Eukaryota</taxon>
        <taxon>Fungi</taxon>
        <taxon>Dikarya</taxon>
        <taxon>Ascomycota</taxon>
        <taxon>Pezizomycotina</taxon>
        <taxon>Sordariomycetes</taxon>
        <taxon>Xylariomycetidae</taxon>
        <taxon>Xylariales</taxon>
        <taxon>Xylariaceae</taxon>
        <taxon>Xylaria</taxon>
    </lineage>
</organism>
<protein>
    <recommendedName>
        <fullName evidence="2">Heterokaryon incompatibility domain-containing protein</fullName>
    </recommendedName>
</protein>
<name>A0A553HIX5_9PEZI</name>
<keyword evidence="4" id="KW-1185">Reference proteome</keyword>
<evidence type="ECO:0000313" key="4">
    <source>
        <dbReference type="Proteomes" id="UP000319160"/>
    </source>
</evidence>
<evidence type="ECO:0000256" key="1">
    <source>
        <dbReference type="SAM" id="Phobius"/>
    </source>
</evidence>